<dbReference type="Proteomes" id="UP000733611">
    <property type="component" value="Unassembled WGS sequence"/>
</dbReference>
<dbReference type="Gene3D" id="3.40.50.300">
    <property type="entry name" value="P-loop containing nucleotide triphosphate hydrolases"/>
    <property type="match status" value="2"/>
</dbReference>
<dbReference type="GO" id="GO:0016887">
    <property type="term" value="F:ATP hydrolysis activity"/>
    <property type="evidence" value="ECO:0007669"/>
    <property type="project" value="InterPro"/>
</dbReference>
<evidence type="ECO:0000313" key="6">
    <source>
        <dbReference type="Proteomes" id="UP000733611"/>
    </source>
</evidence>
<dbReference type="PROSITE" id="PS00211">
    <property type="entry name" value="ABC_TRANSPORTER_1"/>
    <property type="match status" value="1"/>
</dbReference>
<evidence type="ECO:0000313" key="5">
    <source>
        <dbReference type="EMBL" id="MBU3844284.1"/>
    </source>
</evidence>
<dbReference type="PROSITE" id="PS50893">
    <property type="entry name" value="ABC_TRANSPORTER_2"/>
    <property type="match status" value="2"/>
</dbReference>
<evidence type="ECO:0000256" key="1">
    <source>
        <dbReference type="ARBA" id="ARBA00022448"/>
    </source>
</evidence>
<comment type="caution">
    <text evidence="5">The sequence shown here is derived from an EMBL/GenBank/DDBJ whole genome shotgun (WGS) entry which is preliminary data.</text>
</comment>
<evidence type="ECO:0000259" key="4">
    <source>
        <dbReference type="PROSITE" id="PS50893"/>
    </source>
</evidence>
<keyword evidence="2" id="KW-0547">Nucleotide-binding</keyword>
<dbReference type="SMART" id="SM00382">
    <property type="entry name" value="AAA"/>
    <property type="match status" value="2"/>
</dbReference>
<name>A0A948TG65_9GAMM</name>
<gene>
    <name evidence="5" type="primary">modF</name>
    <name evidence="5" type="ORF">H9847_05370</name>
</gene>
<organism evidence="5 6">
    <name type="scientific">Candidatus Anaerobiospirillum pullicola</name>
    <dbReference type="NCBI Taxonomy" id="2838451"/>
    <lineage>
        <taxon>Bacteria</taxon>
        <taxon>Pseudomonadati</taxon>
        <taxon>Pseudomonadota</taxon>
        <taxon>Gammaproteobacteria</taxon>
        <taxon>Aeromonadales</taxon>
        <taxon>Succinivibrionaceae</taxon>
        <taxon>Anaerobiospirillum</taxon>
    </lineage>
</organism>
<accession>A0A948TG65</accession>
<dbReference type="GO" id="GO:0005524">
    <property type="term" value="F:ATP binding"/>
    <property type="evidence" value="ECO:0007669"/>
    <property type="project" value="UniProtKB-KW"/>
</dbReference>
<reference evidence="5" key="2">
    <citation type="submission" date="2021-04" db="EMBL/GenBank/DDBJ databases">
        <authorList>
            <person name="Gilroy R."/>
        </authorList>
    </citation>
    <scope>NUCLEOTIDE SEQUENCE</scope>
    <source>
        <strain evidence="5">378</strain>
    </source>
</reference>
<feature type="domain" description="ABC transporter" evidence="4">
    <location>
        <begin position="249"/>
        <end position="490"/>
    </location>
</feature>
<dbReference type="InterPro" id="IPR027417">
    <property type="entry name" value="P-loop_NTPase"/>
</dbReference>
<dbReference type="AlphaFoldDB" id="A0A948TG65"/>
<keyword evidence="1" id="KW-0813">Transport</keyword>
<dbReference type="InterPro" id="IPR050153">
    <property type="entry name" value="Metal_Ion_Import_ABC"/>
</dbReference>
<dbReference type="NCBIfam" id="NF008186">
    <property type="entry name" value="PRK10938.1"/>
    <property type="match status" value="1"/>
</dbReference>
<feature type="domain" description="ABC transporter" evidence="4">
    <location>
        <begin position="2"/>
        <end position="230"/>
    </location>
</feature>
<dbReference type="SUPFAM" id="SSF52540">
    <property type="entry name" value="P-loop containing nucleoside triphosphate hydrolases"/>
    <property type="match status" value="2"/>
</dbReference>
<evidence type="ECO:0000256" key="3">
    <source>
        <dbReference type="ARBA" id="ARBA00022840"/>
    </source>
</evidence>
<dbReference type="PANTHER" id="PTHR42734">
    <property type="entry name" value="METAL TRANSPORT SYSTEM ATP-BINDING PROTEIN TM_0124-RELATED"/>
    <property type="match status" value="1"/>
</dbReference>
<dbReference type="InterPro" id="IPR003593">
    <property type="entry name" value="AAA+_ATPase"/>
</dbReference>
<reference evidence="5" key="1">
    <citation type="journal article" date="2021" name="PeerJ">
        <title>Extensive microbial diversity within the chicken gut microbiome revealed by metagenomics and culture.</title>
        <authorList>
            <person name="Gilroy R."/>
            <person name="Ravi A."/>
            <person name="Getino M."/>
            <person name="Pursley I."/>
            <person name="Horton D.L."/>
            <person name="Alikhan N.F."/>
            <person name="Baker D."/>
            <person name="Gharbi K."/>
            <person name="Hall N."/>
            <person name="Watson M."/>
            <person name="Adriaenssens E.M."/>
            <person name="Foster-Nyarko E."/>
            <person name="Jarju S."/>
            <person name="Secka A."/>
            <person name="Antonio M."/>
            <person name="Oren A."/>
            <person name="Chaudhuri R.R."/>
            <person name="La Ragione R."/>
            <person name="Hildebrand F."/>
            <person name="Pallen M.J."/>
        </authorList>
    </citation>
    <scope>NUCLEOTIDE SEQUENCE</scope>
    <source>
        <strain evidence="5">378</strain>
    </source>
</reference>
<proteinExistence type="predicted"/>
<sequence>MITFHNAQYPLSKYLTVTIPDLQLHDFSLVVLLGQNGSGKSAVARALSGELELSAGEAPQNIRTELVSFEKQQALFEADYEFRNSDILTAEEEQGILVKQLFSEADLKTLNEAIVAFGIAHLLERPIRTLSGGEGRKVLLVKALSSMPDLLVLDTPFDALDVESRKSLLEVIEYIHRNYKVPIVLIVNRPDEIPEDIEALGLISHLTITQLGPRKEIEATPEAQALLFCTALPNVELPPTPQQFALLALKDKTIVDLKDINITYDRPIFTHLNFKVEQGEHWQIVGPNGAGKSTLLSLITGDNPLVYANDVTVFGMKRGSGESIWEVKRYYGVVSGQLHLDYRVSAPVINVILSGLYDSIGLYQQPKGDELRIARQWLHLIGLDQKEQTSFKALSFGQQRLLLIARAMIKNPPLLILDEPLQGLDATARALVKAFLSYIMKNGHTSVLFVSHHAEDAPDGITNRLTFVPKGTNFEIVQERLAAPQAEAQA</sequence>
<keyword evidence="3 5" id="KW-0067">ATP-binding</keyword>
<dbReference type="EMBL" id="JAHLFE010000106">
    <property type="protein sequence ID" value="MBU3844284.1"/>
    <property type="molecule type" value="Genomic_DNA"/>
</dbReference>
<dbReference type="InterPro" id="IPR017871">
    <property type="entry name" value="ABC_transporter-like_CS"/>
</dbReference>
<protein>
    <submittedName>
        <fullName evidence="5">Molybdate ABC transporter ATP-binding protein ModF</fullName>
    </submittedName>
</protein>
<dbReference type="InterPro" id="IPR003439">
    <property type="entry name" value="ABC_transporter-like_ATP-bd"/>
</dbReference>
<dbReference type="Pfam" id="PF00005">
    <property type="entry name" value="ABC_tran"/>
    <property type="match status" value="2"/>
</dbReference>
<evidence type="ECO:0000256" key="2">
    <source>
        <dbReference type="ARBA" id="ARBA00022741"/>
    </source>
</evidence>